<organism evidence="3 4">
    <name type="scientific">Streptomyces roseolilacinus</name>
    <dbReference type="NCBI Taxonomy" id="66904"/>
    <lineage>
        <taxon>Bacteria</taxon>
        <taxon>Bacillati</taxon>
        <taxon>Actinomycetota</taxon>
        <taxon>Actinomycetes</taxon>
        <taxon>Kitasatosporales</taxon>
        <taxon>Streptomycetaceae</taxon>
        <taxon>Streptomyces</taxon>
    </lineage>
</organism>
<evidence type="ECO:0008006" key="5">
    <source>
        <dbReference type="Google" id="ProtNLM"/>
    </source>
</evidence>
<dbReference type="Gene3D" id="3.40.50.980">
    <property type="match status" value="2"/>
</dbReference>
<evidence type="ECO:0000313" key="4">
    <source>
        <dbReference type="Proteomes" id="UP000654123"/>
    </source>
</evidence>
<name>A0A918EJR7_9ACTN</name>
<dbReference type="Gene3D" id="3.30.300.30">
    <property type="match status" value="1"/>
</dbReference>
<dbReference type="GO" id="GO:0043041">
    <property type="term" value="P:amino acid activation for nonribosomal peptide biosynthetic process"/>
    <property type="evidence" value="ECO:0007669"/>
    <property type="project" value="TreeGrafter"/>
</dbReference>
<dbReference type="GO" id="GO:0031177">
    <property type="term" value="F:phosphopantetheine binding"/>
    <property type="evidence" value="ECO:0007669"/>
    <property type="project" value="TreeGrafter"/>
</dbReference>
<gene>
    <name evidence="3" type="ORF">GCM10010249_09260</name>
</gene>
<feature type="domain" description="AMP-dependent synthetase/ligase" evidence="1">
    <location>
        <begin position="35"/>
        <end position="383"/>
    </location>
</feature>
<comment type="caution">
    <text evidence="3">The sequence shown here is derived from an EMBL/GenBank/DDBJ whole genome shotgun (WGS) entry which is preliminary data.</text>
</comment>
<dbReference type="AlphaFoldDB" id="A0A918EJR7"/>
<dbReference type="EMBL" id="BMSV01000002">
    <property type="protein sequence ID" value="GGP93669.1"/>
    <property type="molecule type" value="Genomic_DNA"/>
</dbReference>
<dbReference type="SUPFAM" id="SSF56801">
    <property type="entry name" value="Acetyl-CoA synthetase-like"/>
    <property type="match status" value="1"/>
</dbReference>
<accession>A0A918EJR7</accession>
<dbReference type="InterPro" id="IPR020845">
    <property type="entry name" value="AMP-binding_CS"/>
</dbReference>
<reference evidence="3" key="2">
    <citation type="submission" date="2020-09" db="EMBL/GenBank/DDBJ databases">
        <authorList>
            <person name="Sun Q."/>
            <person name="Ohkuma M."/>
        </authorList>
    </citation>
    <scope>NUCLEOTIDE SEQUENCE</scope>
    <source>
        <strain evidence="3">JCM 4335</strain>
    </source>
</reference>
<evidence type="ECO:0000259" key="2">
    <source>
        <dbReference type="Pfam" id="PF13193"/>
    </source>
</evidence>
<dbReference type="Proteomes" id="UP000654123">
    <property type="component" value="Unassembled WGS sequence"/>
</dbReference>
<dbReference type="GO" id="GO:0005737">
    <property type="term" value="C:cytoplasm"/>
    <property type="evidence" value="ECO:0007669"/>
    <property type="project" value="TreeGrafter"/>
</dbReference>
<dbReference type="RefSeq" id="WP_189530079.1">
    <property type="nucleotide sequence ID" value="NZ_BMSV01000002.1"/>
</dbReference>
<dbReference type="NCBIfam" id="TIGR01733">
    <property type="entry name" value="AA-adenyl-dom"/>
    <property type="match status" value="1"/>
</dbReference>
<dbReference type="Pfam" id="PF00501">
    <property type="entry name" value="AMP-binding"/>
    <property type="match status" value="1"/>
</dbReference>
<sequence>MDTPVGGPAAIGLHRRINHLTTVPYPDDRSVKDLFEDAVRRFPDAVAVVHGDTEVRYGELNRLADRLARRLRADGVRPGAVAGVCVDRSVGMVAALLAVLKCGAAYLPFDAAWPGARLRHLFDVAGCEVLVTDRPDALAARFPGRRVTPVAGGEDGDADGGEDGAADVAVGPDDIAYVNFTSGSTGTPKGVPIRHRAVARLVFGARYAPLDEHTTLLQLAPVTFDATTFEIWGALLHGGTCVLYPSAFLRLSELGQVLRARSVTVLFLTTALFNTVVDEAPDVLDGVPTVLTGGEAHSLPHMARALRRYGPGRVVHVYGPTECTTFATYHPVRELPADGTPLPIGLPVQNTRAYVVGEDGRLCGPGETGELLVGGPGLSPGYLSLPDATRERFVELDVDGRVRRLYRTGDLVHAREDGALVFRGREDGQVKIDGHRVELGEVGHHLNDHPQVRQSHVTTVPTATGGRALVAFVVPRSPECTAALLREHLRARLPASMVPSDIRFLAALPLTPHGKVDRRALPAAGGGARS</sequence>
<dbReference type="InterPro" id="IPR025110">
    <property type="entry name" value="AMP-bd_C"/>
</dbReference>
<dbReference type="Pfam" id="PF13193">
    <property type="entry name" value="AMP-binding_C"/>
    <property type="match status" value="1"/>
</dbReference>
<dbReference type="PANTHER" id="PTHR45527:SF1">
    <property type="entry name" value="FATTY ACID SYNTHASE"/>
    <property type="match status" value="1"/>
</dbReference>
<dbReference type="PROSITE" id="PS00455">
    <property type="entry name" value="AMP_BINDING"/>
    <property type="match status" value="1"/>
</dbReference>
<dbReference type="CDD" id="cd12117">
    <property type="entry name" value="A_NRPS_Srf_like"/>
    <property type="match status" value="1"/>
</dbReference>
<keyword evidence="4" id="KW-1185">Reference proteome</keyword>
<reference evidence="3" key="1">
    <citation type="journal article" date="2014" name="Int. J. Syst. Evol. Microbiol.">
        <title>Complete genome sequence of Corynebacterium casei LMG S-19264T (=DSM 44701T), isolated from a smear-ripened cheese.</title>
        <authorList>
            <consortium name="US DOE Joint Genome Institute (JGI-PGF)"/>
            <person name="Walter F."/>
            <person name="Albersmeier A."/>
            <person name="Kalinowski J."/>
            <person name="Ruckert C."/>
        </authorList>
    </citation>
    <scope>NUCLEOTIDE SEQUENCE</scope>
    <source>
        <strain evidence="3">JCM 4335</strain>
    </source>
</reference>
<proteinExistence type="predicted"/>
<dbReference type="InterPro" id="IPR045851">
    <property type="entry name" value="AMP-bd_C_sf"/>
</dbReference>
<dbReference type="InterPro" id="IPR000873">
    <property type="entry name" value="AMP-dep_synth/lig_dom"/>
</dbReference>
<dbReference type="PANTHER" id="PTHR45527">
    <property type="entry name" value="NONRIBOSOMAL PEPTIDE SYNTHETASE"/>
    <property type="match status" value="1"/>
</dbReference>
<protein>
    <recommendedName>
        <fullName evidence="5">Amino acid adenylation domain-containing protein</fullName>
    </recommendedName>
</protein>
<dbReference type="GO" id="GO:0044550">
    <property type="term" value="P:secondary metabolite biosynthetic process"/>
    <property type="evidence" value="ECO:0007669"/>
    <property type="project" value="TreeGrafter"/>
</dbReference>
<evidence type="ECO:0000259" key="1">
    <source>
        <dbReference type="Pfam" id="PF00501"/>
    </source>
</evidence>
<dbReference type="InterPro" id="IPR010071">
    <property type="entry name" value="AA_adenyl_dom"/>
</dbReference>
<evidence type="ECO:0000313" key="3">
    <source>
        <dbReference type="EMBL" id="GGP93669.1"/>
    </source>
</evidence>
<feature type="domain" description="AMP-binding enzyme C-terminal" evidence="2">
    <location>
        <begin position="446"/>
        <end position="515"/>
    </location>
</feature>
<dbReference type="Gene3D" id="2.30.38.10">
    <property type="entry name" value="Luciferase, Domain 3"/>
    <property type="match status" value="1"/>
</dbReference>